<gene>
    <name evidence="12" type="ORF">ACFQT0_19930</name>
</gene>
<keyword evidence="3" id="KW-0813">Transport</keyword>
<evidence type="ECO:0000259" key="11">
    <source>
        <dbReference type="PROSITE" id="PS52015"/>
    </source>
</evidence>
<feature type="domain" description="TonB C-terminal" evidence="11">
    <location>
        <begin position="55"/>
        <end position="153"/>
    </location>
</feature>
<sequence length="338" mass="37727">MRLTSTLICGLLLLARASALAQAPASSDTVGAKRYTYVEKMPVFPVLAPADSAMPTYQRFKKFINADVHYPPKALRDAITGQVFFSFAVNAQGRTQDIKIVKGLRADIDAEVLRNAHRLEAIQWEPGTQNGRPVTVLFTAPMNFNISGKKLDQPSGDSLDVGRYDRKPAFPQPSWESKRWPAPKGQGMIYGTCLQRLGSTNSLGTGEFVQLVNLTTHKLVTIGVKPPMKSRRENGFFYALPAGRYALHIYAYPDKVWGPYRTHFEHLRKPVAPAPNAPLRATRYQFTVESGKVHYVGTWNLANENQPEFLDEKSQIDTAIQASFPQFNFKEAVMALPK</sequence>
<feature type="chain" id="PRO_5045850681" evidence="10">
    <location>
        <begin position="22"/>
        <end position="338"/>
    </location>
</feature>
<protein>
    <submittedName>
        <fullName evidence="12">Energy transducer TonB</fullName>
    </submittedName>
</protein>
<dbReference type="InterPro" id="IPR037682">
    <property type="entry name" value="TonB_C"/>
</dbReference>
<name>A0ABW2UAI6_9BACT</name>
<dbReference type="PROSITE" id="PS52015">
    <property type="entry name" value="TONB_CTD"/>
    <property type="match status" value="1"/>
</dbReference>
<proteinExistence type="inferred from homology"/>
<dbReference type="Proteomes" id="UP001596513">
    <property type="component" value="Unassembled WGS sequence"/>
</dbReference>
<keyword evidence="13" id="KW-1185">Reference proteome</keyword>
<keyword evidence="9" id="KW-0472">Membrane</keyword>
<evidence type="ECO:0000313" key="12">
    <source>
        <dbReference type="EMBL" id="MFC7669374.1"/>
    </source>
</evidence>
<keyword evidence="7" id="KW-0653">Protein transport</keyword>
<comment type="caution">
    <text evidence="12">The sequence shown here is derived from an EMBL/GenBank/DDBJ whole genome shotgun (WGS) entry which is preliminary data.</text>
</comment>
<dbReference type="NCBIfam" id="TIGR01352">
    <property type="entry name" value="tonB_Cterm"/>
    <property type="match status" value="1"/>
</dbReference>
<dbReference type="Pfam" id="PF03544">
    <property type="entry name" value="TonB_C"/>
    <property type="match status" value="1"/>
</dbReference>
<dbReference type="SUPFAM" id="SSF74653">
    <property type="entry name" value="TolA/TonB C-terminal domain"/>
    <property type="match status" value="1"/>
</dbReference>
<organism evidence="12 13">
    <name type="scientific">Hymenobacter humi</name>
    <dbReference type="NCBI Taxonomy" id="1411620"/>
    <lineage>
        <taxon>Bacteria</taxon>
        <taxon>Pseudomonadati</taxon>
        <taxon>Bacteroidota</taxon>
        <taxon>Cytophagia</taxon>
        <taxon>Cytophagales</taxon>
        <taxon>Hymenobacteraceae</taxon>
        <taxon>Hymenobacter</taxon>
    </lineage>
</organism>
<accession>A0ABW2UAI6</accession>
<evidence type="ECO:0000256" key="10">
    <source>
        <dbReference type="SAM" id="SignalP"/>
    </source>
</evidence>
<dbReference type="InterPro" id="IPR051045">
    <property type="entry name" value="TonB-dependent_transducer"/>
</dbReference>
<dbReference type="Gene3D" id="3.30.1150.10">
    <property type="match status" value="1"/>
</dbReference>
<evidence type="ECO:0000313" key="13">
    <source>
        <dbReference type="Proteomes" id="UP001596513"/>
    </source>
</evidence>
<keyword evidence="5" id="KW-0997">Cell inner membrane</keyword>
<reference evidence="13" key="1">
    <citation type="journal article" date="2019" name="Int. J. Syst. Evol. Microbiol.">
        <title>The Global Catalogue of Microorganisms (GCM) 10K type strain sequencing project: providing services to taxonomists for standard genome sequencing and annotation.</title>
        <authorList>
            <consortium name="The Broad Institute Genomics Platform"/>
            <consortium name="The Broad Institute Genome Sequencing Center for Infectious Disease"/>
            <person name="Wu L."/>
            <person name="Ma J."/>
        </authorList>
    </citation>
    <scope>NUCLEOTIDE SEQUENCE [LARGE SCALE GENOMIC DNA]</scope>
    <source>
        <strain evidence="13">JCM 19635</strain>
    </source>
</reference>
<feature type="signal peptide" evidence="10">
    <location>
        <begin position="1"/>
        <end position="21"/>
    </location>
</feature>
<evidence type="ECO:0000256" key="8">
    <source>
        <dbReference type="ARBA" id="ARBA00022989"/>
    </source>
</evidence>
<dbReference type="PANTHER" id="PTHR33446:SF2">
    <property type="entry name" value="PROTEIN TONB"/>
    <property type="match status" value="1"/>
</dbReference>
<comment type="subcellular location">
    <subcellularLocation>
        <location evidence="1">Cell inner membrane</location>
        <topology evidence="1">Single-pass membrane protein</topology>
        <orientation evidence="1">Periplasmic side</orientation>
    </subcellularLocation>
</comment>
<evidence type="ECO:0000256" key="5">
    <source>
        <dbReference type="ARBA" id="ARBA00022519"/>
    </source>
</evidence>
<evidence type="ECO:0000256" key="2">
    <source>
        <dbReference type="ARBA" id="ARBA00006555"/>
    </source>
</evidence>
<evidence type="ECO:0000256" key="4">
    <source>
        <dbReference type="ARBA" id="ARBA00022475"/>
    </source>
</evidence>
<evidence type="ECO:0000256" key="9">
    <source>
        <dbReference type="ARBA" id="ARBA00023136"/>
    </source>
</evidence>
<keyword evidence="6" id="KW-0812">Transmembrane</keyword>
<evidence type="ECO:0000256" key="6">
    <source>
        <dbReference type="ARBA" id="ARBA00022692"/>
    </source>
</evidence>
<keyword evidence="10" id="KW-0732">Signal</keyword>
<evidence type="ECO:0000256" key="1">
    <source>
        <dbReference type="ARBA" id="ARBA00004383"/>
    </source>
</evidence>
<dbReference type="PANTHER" id="PTHR33446">
    <property type="entry name" value="PROTEIN TONB-RELATED"/>
    <property type="match status" value="1"/>
</dbReference>
<evidence type="ECO:0000256" key="3">
    <source>
        <dbReference type="ARBA" id="ARBA00022448"/>
    </source>
</evidence>
<evidence type="ECO:0000256" key="7">
    <source>
        <dbReference type="ARBA" id="ARBA00022927"/>
    </source>
</evidence>
<keyword evidence="4" id="KW-1003">Cell membrane</keyword>
<dbReference type="EMBL" id="JBHTEK010000001">
    <property type="protein sequence ID" value="MFC7669374.1"/>
    <property type="molecule type" value="Genomic_DNA"/>
</dbReference>
<dbReference type="RefSeq" id="WP_380204880.1">
    <property type="nucleotide sequence ID" value="NZ_JBHTEK010000001.1"/>
</dbReference>
<keyword evidence="8" id="KW-1133">Transmembrane helix</keyword>
<dbReference type="InterPro" id="IPR006260">
    <property type="entry name" value="TonB/TolA_C"/>
</dbReference>
<comment type="similarity">
    <text evidence="2">Belongs to the TonB family.</text>
</comment>